<reference evidence="8 9" key="1">
    <citation type="journal article" date="2010" name="ISME J.">
        <title>Fine-scale evolution: genomic, phenotypic and ecological differentiation in two coexisting Salinibacter ruber strains.</title>
        <authorList>
            <person name="Pena A."/>
            <person name="Teeling H."/>
            <person name="Huerta-Cepas J."/>
            <person name="Santos F."/>
            <person name="Yarza P."/>
            <person name="Brito-Echeverria J."/>
            <person name="Lucio M."/>
            <person name="Schmitt-Kopplin P."/>
            <person name="Meseguer I."/>
            <person name="Schenowitz C."/>
            <person name="Dossat C."/>
            <person name="Barbe V."/>
            <person name="Dopazo J."/>
            <person name="Rossello-Mora R."/>
            <person name="Schuler M."/>
            <person name="Glockner F.O."/>
            <person name="Amann R."/>
            <person name="Gabaldon T."/>
            <person name="Anton J."/>
        </authorList>
    </citation>
    <scope>NUCLEOTIDE SEQUENCE [LARGE SCALE GENOMIC DNA]</scope>
    <source>
        <strain evidence="8 9">M8</strain>
    </source>
</reference>
<feature type="domain" description="Peptidase S8/S53" evidence="7">
    <location>
        <begin position="214"/>
        <end position="446"/>
    </location>
</feature>
<gene>
    <name evidence="8" type="primary">aprE</name>
    <name evidence="8" type="ordered locus">SRM_01595</name>
</gene>
<dbReference type="SUPFAM" id="SSF52743">
    <property type="entry name" value="Subtilisin-like"/>
    <property type="match status" value="1"/>
</dbReference>
<dbReference type="PROSITE" id="PS00138">
    <property type="entry name" value="SUBTILASE_SER"/>
    <property type="match status" value="1"/>
</dbReference>
<dbReference type="GO" id="GO:0004252">
    <property type="term" value="F:serine-type endopeptidase activity"/>
    <property type="evidence" value="ECO:0007669"/>
    <property type="project" value="UniProtKB-EC"/>
</dbReference>
<dbReference type="PROSITE" id="PS51892">
    <property type="entry name" value="SUBTILASE"/>
    <property type="match status" value="1"/>
</dbReference>
<comment type="similarity">
    <text evidence="1 5">Belongs to the peptidase S8 family.</text>
</comment>
<dbReference type="Pfam" id="PF00082">
    <property type="entry name" value="Peptidase_S8"/>
    <property type="match status" value="1"/>
</dbReference>
<dbReference type="InterPro" id="IPR000209">
    <property type="entry name" value="Peptidase_S8/S53_dom"/>
</dbReference>
<dbReference type="EMBL" id="FP565814">
    <property type="protein sequence ID" value="CBH24516.1"/>
    <property type="molecule type" value="Genomic_DNA"/>
</dbReference>
<accession>D5H911</accession>
<dbReference type="RefSeq" id="WP_013061907.1">
    <property type="nucleotide sequence ID" value="NC_014032.1"/>
</dbReference>
<evidence type="ECO:0000256" key="4">
    <source>
        <dbReference type="ARBA" id="ARBA00022825"/>
    </source>
</evidence>
<evidence type="ECO:0000256" key="5">
    <source>
        <dbReference type="PROSITE-ProRule" id="PRU01240"/>
    </source>
</evidence>
<dbReference type="CDD" id="cd18773">
    <property type="entry name" value="PDC1_HK_sensor"/>
    <property type="match status" value="1"/>
</dbReference>
<dbReference type="InterPro" id="IPR050131">
    <property type="entry name" value="Peptidase_S8_subtilisin-like"/>
</dbReference>
<evidence type="ECO:0000259" key="7">
    <source>
        <dbReference type="Pfam" id="PF00082"/>
    </source>
</evidence>
<keyword evidence="6" id="KW-0472">Membrane</keyword>
<dbReference type="HOGENOM" id="CLU_491656_0_0_10"/>
<reference evidence="9" key="2">
    <citation type="submission" date="2010-04" db="EMBL/GenBank/DDBJ databases">
        <title>Genome sequence of Salinibacter ruber M8.</title>
        <authorList>
            <consortium name="Genoscope"/>
        </authorList>
    </citation>
    <scope>NUCLEOTIDE SEQUENCE [LARGE SCALE GENOMIC DNA]</scope>
    <source>
        <strain evidence="9">M8</strain>
    </source>
</reference>
<keyword evidence="4" id="KW-0720">Serine protease</keyword>
<dbReference type="PANTHER" id="PTHR43806:SF67">
    <property type="entry name" value="EGF-LIKE DOMAIN-CONTAINING PROTEIN"/>
    <property type="match status" value="1"/>
</dbReference>
<dbReference type="Gene3D" id="3.40.50.200">
    <property type="entry name" value="Peptidase S8/S53 domain"/>
    <property type="match status" value="1"/>
</dbReference>
<evidence type="ECO:0000256" key="2">
    <source>
        <dbReference type="ARBA" id="ARBA00022670"/>
    </source>
</evidence>
<evidence type="ECO:0000313" key="9">
    <source>
        <dbReference type="Proteomes" id="UP000000933"/>
    </source>
</evidence>
<name>D5H911_SALRM</name>
<keyword evidence="6" id="KW-0812">Transmembrane</keyword>
<dbReference type="InterPro" id="IPR015500">
    <property type="entry name" value="Peptidase_S8_subtilisin-rel"/>
</dbReference>
<sequence>MCESRASALEDILPLGPLSRPLTRAARPLFFLAVTVCLGAFCTVQLAAARPSDSTSTDKYWILLADRPSETAPISSASAARPVAPAFLNRLRSLGVRPLVRSRWLHAVSARLAPDTRATVAALPFVRGTRPVASLRPLGPFSEPTDPSPPALGAAAGPLSRINARSPLARGLNGRGVDVGFLDANYAGLRHPVFSHLRANDRLGGLRNMTTGRQGGTHGAGVVSVAAGYEPGSLVGPAYGANIWGATTEFTQYERNVEEDNFVAGLEWLTRRGADVVNASIGYTRFDDGQRSYGPDDLDGDTALTTRAVDQAARRGVTVVVSAGNSGCDAPDNCWFYVNTPADADSAIAVGAVAPDSSVASFSARGPTADGRRKPDVIVQGEEVPAAWKNDQYARVSGTSFASPQVTGIVAQMLQVNPALGPIDVRRLLRQTASQAHAPDTIRGWGIVDAEAAVRYAEWQARRTASPALHVSTPYTALDAPSLIVPVSAPPHTTRLRVTLHTALGHRVRRVERAGHPGPNRLPVDVNGLPPGLYRYVVTTDRGHHATGRVTLSK</sequence>
<dbReference type="InterPro" id="IPR036852">
    <property type="entry name" value="Peptidase_S8/S53_dom_sf"/>
</dbReference>
<dbReference type="GO" id="GO:0006508">
    <property type="term" value="P:proteolysis"/>
    <property type="evidence" value="ECO:0007669"/>
    <property type="project" value="UniProtKB-KW"/>
</dbReference>
<proteinExistence type="inferred from homology"/>
<dbReference type="InterPro" id="IPR023828">
    <property type="entry name" value="Peptidase_S8_Ser-AS"/>
</dbReference>
<dbReference type="Proteomes" id="UP000000933">
    <property type="component" value="Chromosome"/>
</dbReference>
<dbReference type="EC" id="3.4.21.62" evidence="8"/>
<evidence type="ECO:0000256" key="1">
    <source>
        <dbReference type="ARBA" id="ARBA00011073"/>
    </source>
</evidence>
<keyword evidence="6" id="KW-1133">Transmembrane helix</keyword>
<dbReference type="AlphaFoldDB" id="D5H911"/>
<dbReference type="PRINTS" id="PR00723">
    <property type="entry name" value="SUBTILISIN"/>
</dbReference>
<dbReference type="KEGG" id="srm:SRM_01595"/>
<keyword evidence="3 8" id="KW-0378">Hydrolase</keyword>
<protein>
    <submittedName>
        <fullName evidence="8">Subtilisin-like serine proteases</fullName>
        <ecNumber evidence="8">3.4.21.62</ecNumber>
    </submittedName>
</protein>
<evidence type="ECO:0000256" key="3">
    <source>
        <dbReference type="ARBA" id="ARBA00022801"/>
    </source>
</evidence>
<feature type="transmembrane region" description="Helical" evidence="6">
    <location>
        <begin position="29"/>
        <end position="48"/>
    </location>
</feature>
<comment type="caution">
    <text evidence="5">Lacks conserved residue(s) required for the propagation of feature annotation.</text>
</comment>
<dbReference type="PANTHER" id="PTHR43806">
    <property type="entry name" value="PEPTIDASE S8"/>
    <property type="match status" value="1"/>
</dbReference>
<evidence type="ECO:0000313" key="8">
    <source>
        <dbReference type="EMBL" id="CBH24516.1"/>
    </source>
</evidence>
<organism evidence="8 9">
    <name type="scientific">Salinibacter ruber (strain M8)</name>
    <dbReference type="NCBI Taxonomy" id="761659"/>
    <lineage>
        <taxon>Bacteria</taxon>
        <taxon>Pseudomonadati</taxon>
        <taxon>Rhodothermota</taxon>
        <taxon>Rhodothermia</taxon>
        <taxon>Rhodothermales</taxon>
        <taxon>Salinibacteraceae</taxon>
        <taxon>Salinibacter</taxon>
    </lineage>
</organism>
<evidence type="ECO:0000256" key="6">
    <source>
        <dbReference type="SAM" id="Phobius"/>
    </source>
</evidence>
<keyword evidence="2 8" id="KW-0645">Protease</keyword>